<dbReference type="Pfam" id="PF03301">
    <property type="entry name" value="Trp_dioxygenase"/>
    <property type="match status" value="1"/>
</dbReference>
<dbReference type="SUPFAM" id="SSF140959">
    <property type="entry name" value="Indolic compounds 2,3-dioxygenase-like"/>
    <property type="match status" value="1"/>
</dbReference>
<dbReference type="InterPro" id="IPR004981">
    <property type="entry name" value="Trp_2_3_dOase"/>
</dbReference>
<comment type="caution">
    <text evidence="1">The sequence shown here is derived from an EMBL/GenBank/DDBJ whole genome shotgun (WGS) entry which is preliminary data.</text>
</comment>
<name>A0ABS5ZFL2_9GAMM</name>
<gene>
    <name evidence="1" type="ORF">KCG35_17360</name>
</gene>
<organism evidence="1 2">
    <name type="scientific">Zooshikella harenae</name>
    <dbReference type="NCBI Taxonomy" id="2827238"/>
    <lineage>
        <taxon>Bacteria</taxon>
        <taxon>Pseudomonadati</taxon>
        <taxon>Pseudomonadota</taxon>
        <taxon>Gammaproteobacteria</taxon>
        <taxon>Oceanospirillales</taxon>
        <taxon>Zooshikellaceae</taxon>
        <taxon>Zooshikella</taxon>
    </lineage>
</organism>
<dbReference type="Gene3D" id="1.20.58.480">
    <property type="match status" value="1"/>
</dbReference>
<dbReference type="RefSeq" id="WP_215821062.1">
    <property type="nucleotide sequence ID" value="NZ_JAGSOY010000051.1"/>
</dbReference>
<evidence type="ECO:0008006" key="3">
    <source>
        <dbReference type="Google" id="ProtNLM"/>
    </source>
</evidence>
<proteinExistence type="predicted"/>
<evidence type="ECO:0000313" key="1">
    <source>
        <dbReference type="EMBL" id="MBU2712839.1"/>
    </source>
</evidence>
<protein>
    <recommendedName>
        <fullName evidence="3">Tryptophan 2,3-dioxygenase</fullName>
    </recommendedName>
</protein>
<reference evidence="1 2" key="1">
    <citation type="submission" date="2021-04" db="EMBL/GenBank/DDBJ databases">
        <authorList>
            <person name="Pira H."/>
            <person name="Risdian C."/>
            <person name="Wink J."/>
        </authorList>
    </citation>
    <scope>NUCLEOTIDE SEQUENCE [LARGE SCALE GENOMIC DNA]</scope>
    <source>
        <strain evidence="1 2">WH53</strain>
    </source>
</reference>
<dbReference type="PANTHER" id="PTHR10138">
    <property type="entry name" value="TRYPTOPHAN 2,3-DIOXYGENASE"/>
    <property type="match status" value="1"/>
</dbReference>
<dbReference type="Proteomes" id="UP000690515">
    <property type="component" value="Unassembled WGS sequence"/>
</dbReference>
<evidence type="ECO:0000313" key="2">
    <source>
        <dbReference type="Proteomes" id="UP000690515"/>
    </source>
</evidence>
<sequence>MDRQHYYQLMQGEGELDYEVYLQTQRLLTCQKPYDEFCNRDELMFQIVHQVQELWMKLIGFTLLEIDDFLAEQHTNRVLTLFGRVYKLQQQMINGLSILETMSPKEYQVIRLQLGNGSGQESPGFRSLLKMAPQLWKSYEQYYLKPSKLSIEQVYDSAYSHDDAYVIAESLAEFDEQFRLFRFRHLLLIERSIGLGAKSLKGRSVGLLEKGVQHYFYPALWEIRNQMTDSWGGEYGVKRPSISDGES</sequence>
<dbReference type="EMBL" id="JAGSOY010000051">
    <property type="protein sequence ID" value="MBU2712839.1"/>
    <property type="molecule type" value="Genomic_DNA"/>
</dbReference>
<keyword evidence="2" id="KW-1185">Reference proteome</keyword>
<dbReference type="InterPro" id="IPR037217">
    <property type="entry name" value="Trp/Indoleamine_2_3_dOase-like"/>
</dbReference>
<dbReference type="PANTHER" id="PTHR10138:SF0">
    <property type="entry name" value="TRYPTOPHAN 2,3-DIOXYGENASE"/>
    <property type="match status" value="1"/>
</dbReference>
<accession>A0ABS5ZFL2</accession>